<gene>
    <name evidence="1" type="ORF">KS4_32950</name>
</gene>
<name>A0A517YYC2_9BACT</name>
<sequence>MIRSNHPNIILHIDHNQAKLYHLKPEGDYEVQEITPENMPEDRPPSFKRKFSILPTRSAQKSRGTKTPRGQINPQYYSEIAHAIRNAPSVIVLSRGKGKSNAANYLMKHLKAHHAEILPRIIENKTINRPTTNQMIAESRLAFERHENNVNIAKFST</sequence>
<dbReference type="OrthoDB" id="7173112at2"/>
<dbReference type="SUPFAM" id="SSF53137">
    <property type="entry name" value="Translational machinery components"/>
    <property type="match status" value="1"/>
</dbReference>
<evidence type="ECO:0000313" key="2">
    <source>
        <dbReference type="Proteomes" id="UP000317369"/>
    </source>
</evidence>
<dbReference type="AlphaFoldDB" id="A0A517YYC2"/>
<reference evidence="1 2" key="1">
    <citation type="submission" date="2019-02" db="EMBL/GenBank/DDBJ databases">
        <title>Deep-cultivation of Planctomycetes and their phenomic and genomic characterization uncovers novel biology.</title>
        <authorList>
            <person name="Wiegand S."/>
            <person name="Jogler M."/>
            <person name="Boedeker C."/>
            <person name="Pinto D."/>
            <person name="Vollmers J."/>
            <person name="Rivas-Marin E."/>
            <person name="Kohn T."/>
            <person name="Peeters S.H."/>
            <person name="Heuer A."/>
            <person name="Rast P."/>
            <person name="Oberbeckmann S."/>
            <person name="Bunk B."/>
            <person name="Jeske O."/>
            <person name="Meyerdierks A."/>
            <person name="Storesund J.E."/>
            <person name="Kallscheuer N."/>
            <person name="Luecker S."/>
            <person name="Lage O.M."/>
            <person name="Pohl T."/>
            <person name="Merkel B.J."/>
            <person name="Hornburger P."/>
            <person name="Mueller R.-W."/>
            <person name="Bruemmer F."/>
            <person name="Labrenz M."/>
            <person name="Spormann A.M."/>
            <person name="Op den Camp H."/>
            <person name="Overmann J."/>
            <person name="Amann R."/>
            <person name="Jetten M.S.M."/>
            <person name="Mascher T."/>
            <person name="Medema M.H."/>
            <person name="Devos D.P."/>
            <person name="Kaster A.-K."/>
            <person name="Ovreas L."/>
            <person name="Rohde M."/>
            <person name="Galperin M.Y."/>
            <person name="Jogler C."/>
        </authorList>
    </citation>
    <scope>NUCLEOTIDE SEQUENCE [LARGE SCALE GENOMIC DNA]</scope>
    <source>
        <strain evidence="1 2">KS4</strain>
    </source>
</reference>
<dbReference type="RefSeq" id="WP_145080220.1">
    <property type="nucleotide sequence ID" value="NZ_CP036425.1"/>
</dbReference>
<proteinExistence type="predicted"/>
<dbReference type="KEGG" id="pcor:KS4_32950"/>
<dbReference type="EMBL" id="CP036425">
    <property type="protein sequence ID" value="QDU35215.1"/>
    <property type="molecule type" value="Genomic_DNA"/>
</dbReference>
<protein>
    <submittedName>
        <fullName evidence="1">Uncharacterized protein</fullName>
    </submittedName>
</protein>
<evidence type="ECO:0000313" key="1">
    <source>
        <dbReference type="EMBL" id="QDU35215.1"/>
    </source>
</evidence>
<organism evidence="1 2">
    <name type="scientific">Poriferisphaera corsica</name>
    <dbReference type="NCBI Taxonomy" id="2528020"/>
    <lineage>
        <taxon>Bacteria</taxon>
        <taxon>Pseudomonadati</taxon>
        <taxon>Planctomycetota</taxon>
        <taxon>Phycisphaerae</taxon>
        <taxon>Phycisphaerales</taxon>
        <taxon>Phycisphaeraceae</taxon>
        <taxon>Poriferisphaera</taxon>
    </lineage>
</organism>
<keyword evidence="2" id="KW-1185">Reference proteome</keyword>
<accession>A0A517YYC2</accession>
<dbReference type="Proteomes" id="UP000317369">
    <property type="component" value="Chromosome"/>
</dbReference>